<reference evidence="2" key="1">
    <citation type="journal article" date="2019" name="Int. J. Syst. Evol. Microbiol.">
        <title>The Global Catalogue of Microorganisms (GCM) 10K type strain sequencing project: providing services to taxonomists for standard genome sequencing and annotation.</title>
        <authorList>
            <consortium name="The Broad Institute Genomics Platform"/>
            <consortium name="The Broad Institute Genome Sequencing Center for Infectious Disease"/>
            <person name="Wu L."/>
            <person name="Ma J."/>
        </authorList>
    </citation>
    <scope>NUCLEOTIDE SEQUENCE [LARGE SCALE GENOMIC DNA]</scope>
    <source>
        <strain evidence="2">CCUG 59778</strain>
    </source>
</reference>
<dbReference type="RefSeq" id="WP_378247856.1">
    <property type="nucleotide sequence ID" value="NZ_JBHSKF010000005.1"/>
</dbReference>
<sequence length="179" mass="20357">MADTPQFFSQELDGERVERPLVGDERLMLTSFLDWHRDTFRLKCAGLTAEQLSTRSVDPSALSLHGILRHLAGTERWWFRMQFAGEDVEHLYYADDDPNMDFDRLDGDPAEALAVWEAECARSREIVAAADSLDAVGTHRVSAKPIALRRILVHMLCEYARHNGHADLLRERIDGKTGH</sequence>
<dbReference type="Proteomes" id="UP001596157">
    <property type="component" value="Unassembled WGS sequence"/>
</dbReference>
<dbReference type="SUPFAM" id="SSF109854">
    <property type="entry name" value="DinB/YfiT-like putative metalloenzymes"/>
    <property type="match status" value="1"/>
</dbReference>
<dbReference type="EMBL" id="JBHSKF010000005">
    <property type="protein sequence ID" value="MFC5288177.1"/>
    <property type="molecule type" value="Genomic_DNA"/>
</dbReference>
<evidence type="ECO:0000313" key="1">
    <source>
        <dbReference type="EMBL" id="MFC5288177.1"/>
    </source>
</evidence>
<gene>
    <name evidence="1" type="ORF">ACFPM7_14045</name>
</gene>
<evidence type="ECO:0000313" key="2">
    <source>
        <dbReference type="Proteomes" id="UP001596157"/>
    </source>
</evidence>
<comment type="caution">
    <text evidence="1">The sequence shown here is derived from an EMBL/GenBank/DDBJ whole genome shotgun (WGS) entry which is preliminary data.</text>
</comment>
<dbReference type="Pfam" id="PF04978">
    <property type="entry name" value="MST"/>
    <property type="match status" value="1"/>
</dbReference>
<proteinExistence type="predicted"/>
<dbReference type="InterPro" id="IPR034660">
    <property type="entry name" value="DinB/YfiT-like"/>
</dbReference>
<protein>
    <submittedName>
        <fullName evidence="1">DinB family protein</fullName>
    </submittedName>
</protein>
<keyword evidence="2" id="KW-1185">Reference proteome</keyword>
<organism evidence="1 2">
    <name type="scientific">Actinokineospora guangxiensis</name>
    <dbReference type="NCBI Taxonomy" id="1490288"/>
    <lineage>
        <taxon>Bacteria</taxon>
        <taxon>Bacillati</taxon>
        <taxon>Actinomycetota</taxon>
        <taxon>Actinomycetes</taxon>
        <taxon>Pseudonocardiales</taxon>
        <taxon>Pseudonocardiaceae</taxon>
        <taxon>Actinokineospora</taxon>
    </lineage>
</organism>
<dbReference type="InterPro" id="IPR007061">
    <property type="entry name" value="MST-like"/>
</dbReference>
<name>A0ABW0EL99_9PSEU</name>
<accession>A0ABW0EL99</accession>
<dbReference type="Gene3D" id="1.20.120.450">
    <property type="entry name" value="dinb family like domain"/>
    <property type="match status" value="1"/>
</dbReference>